<evidence type="ECO:0000256" key="10">
    <source>
        <dbReference type="ARBA" id="ARBA00044501"/>
    </source>
</evidence>
<reference evidence="14 15" key="1">
    <citation type="journal article" date="2016" name="BMC Genomics">
        <title>Comparative genomics reveals Cyclospora cayetanensis possesses coccidia-like metabolism and invasion components but unique surface antigens.</title>
        <authorList>
            <person name="Liu S."/>
            <person name="Wang L."/>
            <person name="Zheng H."/>
            <person name="Xu Z."/>
            <person name="Roellig D.M."/>
            <person name="Li N."/>
            <person name="Frace M.A."/>
            <person name="Tang K."/>
            <person name="Arrowood M.J."/>
            <person name="Moss D.M."/>
            <person name="Zhang L."/>
            <person name="Feng Y."/>
            <person name="Xiao L."/>
        </authorList>
    </citation>
    <scope>NUCLEOTIDE SEQUENCE [LARGE SCALE GENOMIC DNA]</scope>
    <source>
        <strain evidence="14 15">CHN_HEN01</strain>
    </source>
</reference>
<evidence type="ECO:0000256" key="13">
    <source>
        <dbReference type="SAM" id="Phobius"/>
    </source>
</evidence>
<keyword evidence="6" id="KW-0560">Oxidoreductase</keyword>
<evidence type="ECO:0000256" key="7">
    <source>
        <dbReference type="ARBA" id="ARBA00023004"/>
    </source>
</evidence>
<dbReference type="GO" id="GO:0016653">
    <property type="term" value="F:oxidoreductase activity, acting on NAD(P)H, heme protein as acceptor"/>
    <property type="evidence" value="ECO:0007669"/>
    <property type="project" value="TreeGrafter"/>
</dbReference>
<evidence type="ECO:0000256" key="8">
    <source>
        <dbReference type="ARBA" id="ARBA00023133"/>
    </source>
</evidence>
<keyword evidence="15" id="KW-1185">Reference proteome</keyword>
<comment type="catalytic activity">
    <reaction evidence="11">
        <text>Fe(II)-heme o + 2 A + H2O = Fe(II)-heme a + 2 AH2</text>
        <dbReference type="Rhea" id="RHEA:63388"/>
        <dbReference type="ChEBI" id="CHEBI:13193"/>
        <dbReference type="ChEBI" id="CHEBI:15377"/>
        <dbReference type="ChEBI" id="CHEBI:17499"/>
        <dbReference type="ChEBI" id="CHEBI:60530"/>
        <dbReference type="ChEBI" id="CHEBI:61715"/>
        <dbReference type="EC" id="1.17.99.9"/>
    </reaction>
    <physiologicalReaction direction="left-to-right" evidence="11">
        <dbReference type="Rhea" id="RHEA:63389"/>
    </physiologicalReaction>
</comment>
<comment type="cofactor">
    <cofactor evidence="1">
        <name>heme b</name>
        <dbReference type="ChEBI" id="CHEBI:60344"/>
    </cofactor>
</comment>
<dbReference type="InParanoid" id="A0A1D3D8D3"/>
<proteinExistence type="predicted"/>
<evidence type="ECO:0000256" key="2">
    <source>
        <dbReference type="ARBA" id="ARBA00004141"/>
    </source>
</evidence>
<feature type="transmembrane region" description="Helical" evidence="13">
    <location>
        <begin position="222"/>
        <end position="242"/>
    </location>
</feature>
<evidence type="ECO:0000256" key="12">
    <source>
        <dbReference type="SAM" id="MobiDB-lite"/>
    </source>
</evidence>
<evidence type="ECO:0000256" key="1">
    <source>
        <dbReference type="ARBA" id="ARBA00001970"/>
    </source>
</evidence>
<feature type="region of interest" description="Disordered" evidence="12">
    <location>
        <begin position="69"/>
        <end position="97"/>
    </location>
</feature>
<dbReference type="VEuPathDB" id="ToxoDB:cyc_04453"/>
<comment type="pathway">
    <text evidence="10">Porphyrin-containing compound metabolism; heme A biosynthesis; heme A from heme O: step 1/1.</text>
</comment>
<evidence type="ECO:0000313" key="15">
    <source>
        <dbReference type="Proteomes" id="UP000095192"/>
    </source>
</evidence>
<dbReference type="GO" id="GO:0046872">
    <property type="term" value="F:metal ion binding"/>
    <property type="evidence" value="ECO:0007669"/>
    <property type="project" value="UniProtKB-KW"/>
</dbReference>
<feature type="transmembrane region" description="Helical" evidence="13">
    <location>
        <begin position="110"/>
        <end position="130"/>
    </location>
</feature>
<gene>
    <name evidence="14" type="ORF">cyc_04453</name>
</gene>
<comment type="subcellular location">
    <subcellularLocation>
        <location evidence="2">Membrane</location>
        <topology evidence="2">Multi-pass membrane protein</topology>
    </subcellularLocation>
</comment>
<feature type="compositionally biased region" description="Basic and acidic residues" evidence="12">
    <location>
        <begin position="1"/>
        <end position="12"/>
    </location>
</feature>
<name>A0A1D3D8D3_9EIME</name>
<dbReference type="PANTHER" id="PTHR23289:SF2">
    <property type="entry name" value="CYTOCHROME C OXIDASE ASSEMBLY PROTEIN COX15 HOMOLOG"/>
    <property type="match status" value="1"/>
</dbReference>
<evidence type="ECO:0000256" key="5">
    <source>
        <dbReference type="ARBA" id="ARBA00022989"/>
    </source>
</evidence>
<evidence type="ECO:0000313" key="14">
    <source>
        <dbReference type="EMBL" id="OEH79725.1"/>
    </source>
</evidence>
<dbReference type="PANTHER" id="PTHR23289">
    <property type="entry name" value="CYTOCHROME C OXIDASE ASSEMBLY PROTEIN COX15"/>
    <property type="match status" value="1"/>
</dbReference>
<dbReference type="AlphaFoldDB" id="A0A1D3D8D3"/>
<protein>
    <submittedName>
        <fullName evidence="14">Cytochrome c oxidase assembly factor</fullName>
    </submittedName>
</protein>
<dbReference type="GO" id="GO:0006784">
    <property type="term" value="P:heme A biosynthetic process"/>
    <property type="evidence" value="ECO:0007669"/>
    <property type="project" value="InterPro"/>
</dbReference>
<evidence type="ECO:0000256" key="3">
    <source>
        <dbReference type="ARBA" id="ARBA00022692"/>
    </source>
</evidence>
<organism evidence="14 15">
    <name type="scientific">Cyclospora cayetanensis</name>
    <dbReference type="NCBI Taxonomy" id="88456"/>
    <lineage>
        <taxon>Eukaryota</taxon>
        <taxon>Sar</taxon>
        <taxon>Alveolata</taxon>
        <taxon>Apicomplexa</taxon>
        <taxon>Conoidasida</taxon>
        <taxon>Coccidia</taxon>
        <taxon>Eucoccidiorida</taxon>
        <taxon>Eimeriorina</taxon>
        <taxon>Eimeriidae</taxon>
        <taxon>Cyclospora</taxon>
    </lineage>
</organism>
<feature type="region of interest" description="Disordered" evidence="12">
    <location>
        <begin position="1"/>
        <end position="20"/>
    </location>
</feature>
<dbReference type="EMBL" id="JROU02000293">
    <property type="protein sequence ID" value="OEH79725.1"/>
    <property type="molecule type" value="Genomic_DNA"/>
</dbReference>
<feature type="transmembrane region" description="Helical" evidence="13">
    <location>
        <begin position="263"/>
        <end position="282"/>
    </location>
</feature>
<evidence type="ECO:0000256" key="4">
    <source>
        <dbReference type="ARBA" id="ARBA00022723"/>
    </source>
</evidence>
<sequence length="565" mass="62486">MRPEGPSQRETEPVASKPYGGIGRFAHASAAARCSARALLCPSRRRLELPGICGVLPRPSLPPAILAQEAAAQRNPSPSKAPTQPREDPYHHASRQEQHPFVKDDYRIPVGLWLLGCTGWVFAMVVWGGLTRLTESGLSMTNWRFAGTAWPASEEAWTEEFEAYKETPEYLQLNYGMTLSDYKRIYFYEWAHRWLGRGLGLVFVAGSAACLAAKAIHKPLGLRLAVYGLLGGIQGLVGWWMVRSGFEEPKTEVKTPRVSPYRLAFHLMMAATLYTLLLWQSLAVLLPSPPKAAITAAAAAAAKVAGREAHAFAALAGTTFFSGALVAGNDAGRCCNTWPTMNDKWVPTEVYAKPFNWRRFFENPETVQFDHRLLAYLTFLSSFALFFRHKDKPFPAPIKTALRFLPMMASLQLLLGILTVLYYVPTELGVLHQAQGLLTLSSAIYLMHLLSRLKLKSVLCVSHALCLFLVTLDNSRPSDFPLDSPSGVGERWPLYWKCVHSGTPRAFDRVLDSFWFLVKGELCDEATGKVAISTPVMLKAWVVRTCGGSEEKPLPSSGASPCLQN</sequence>
<keyword evidence="5 13" id="KW-1133">Transmembrane helix</keyword>
<dbReference type="GO" id="GO:0005743">
    <property type="term" value="C:mitochondrial inner membrane"/>
    <property type="evidence" value="ECO:0007669"/>
    <property type="project" value="TreeGrafter"/>
</dbReference>
<accession>A0A1D3D8D3</accession>
<dbReference type="Pfam" id="PF02628">
    <property type="entry name" value="COX15-CtaA"/>
    <property type="match status" value="1"/>
</dbReference>
<evidence type="ECO:0000256" key="9">
    <source>
        <dbReference type="ARBA" id="ARBA00023136"/>
    </source>
</evidence>
<evidence type="ECO:0000256" key="11">
    <source>
        <dbReference type="ARBA" id="ARBA00048044"/>
    </source>
</evidence>
<dbReference type="FunCoup" id="A0A1D3D8D3">
    <property type="interactions" value="286"/>
</dbReference>
<comment type="caution">
    <text evidence="14">The sequence shown here is derived from an EMBL/GenBank/DDBJ whole genome shotgun (WGS) entry which is preliminary data.</text>
</comment>
<keyword evidence="8" id="KW-0350">Heme biosynthesis</keyword>
<dbReference type="InterPro" id="IPR003780">
    <property type="entry name" value="COX15/CtaA_fam"/>
</dbReference>
<feature type="compositionally biased region" description="Basic and acidic residues" evidence="12">
    <location>
        <begin position="85"/>
        <end position="97"/>
    </location>
</feature>
<feature type="transmembrane region" description="Helical" evidence="13">
    <location>
        <begin position="373"/>
        <end position="389"/>
    </location>
</feature>
<keyword evidence="3 13" id="KW-0812">Transmembrane</keyword>
<feature type="transmembrane region" description="Helical" evidence="13">
    <location>
        <begin position="401"/>
        <end position="424"/>
    </location>
</feature>
<dbReference type="GO" id="GO:0120547">
    <property type="term" value="F:heme A synthase activity"/>
    <property type="evidence" value="ECO:0007669"/>
    <property type="project" value="UniProtKB-EC"/>
</dbReference>
<evidence type="ECO:0000256" key="6">
    <source>
        <dbReference type="ARBA" id="ARBA00023002"/>
    </source>
</evidence>
<keyword evidence="7" id="KW-0408">Iron</keyword>
<feature type="transmembrane region" description="Helical" evidence="13">
    <location>
        <begin position="194"/>
        <end position="216"/>
    </location>
</feature>
<dbReference type="Proteomes" id="UP000095192">
    <property type="component" value="Unassembled WGS sequence"/>
</dbReference>
<dbReference type="VEuPathDB" id="ToxoDB:LOC34620987"/>
<dbReference type="InterPro" id="IPR023754">
    <property type="entry name" value="HemeA_Synthase_type2"/>
</dbReference>
<keyword evidence="4" id="KW-0479">Metal-binding</keyword>
<keyword evidence="9 13" id="KW-0472">Membrane</keyword>